<dbReference type="NCBIfam" id="TIGR01509">
    <property type="entry name" value="HAD-SF-IA-v3"/>
    <property type="match status" value="1"/>
</dbReference>
<feature type="domain" description="Glycosyltransferase 2-like" evidence="9">
    <location>
        <begin position="13"/>
        <end position="181"/>
    </location>
</feature>
<evidence type="ECO:0000256" key="7">
    <source>
        <dbReference type="ARBA" id="ARBA00031828"/>
    </source>
</evidence>
<keyword evidence="4" id="KW-0479">Metal-binding</keyword>
<dbReference type="AlphaFoldDB" id="A0A852W2M9"/>
<dbReference type="Gene3D" id="3.90.550.10">
    <property type="entry name" value="Spore Coat Polysaccharide Biosynthesis Protein SpsA, Chain A"/>
    <property type="match status" value="1"/>
</dbReference>
<dbReference type="InterPro" id="IPR036412">
    <property type="entry name" value="HAD-like_sf"/>
</dbReference>
<comment type="caution">
    <text evidence="10">The sequence shown here is derived from an EMBL/GenBank/DDBJ whole genome shotgun (WGS) entry which is preliminary data.</text>
</comment>
<dbReference type="GeneID" id="98050327"/>
<dbReference type="SUPFAM" id="SSF56784">
    <property type="entry name" value="HAD-like"/>
    <property type="match status" value="1"/>
</dbReference>
<evidence type="ECO:0000313" key="10">
    <source>
        <dbReference type="EMBL" id="NYG00216.1"/>
    </source>
</evidence>
<dbReference type="NCBIfam" id="TIGR01662">
    <property type="entry name" value="HAD-SF-IIIA"/>
    <property type="match status" value="1"/>
</dbReference>
<comment type="subcellular location">
    <subcellularLocation>
        <location evidence="1">Cytoplasm</location>
    </subcellularLocation>
</comment>
<dbReference type="Gene3D" id="3.40.50.1000">
    <property type="entry name" value="HAD superfamily/HAD-like"/>
    <property type="match status" value="1"/>
</dbReference>
<dbReference type="GO" id="GO:0005975">
    <property type="term" value="P:carbohydrate metabolic process"/>
    <property type="evidence" value="ECO:0007669"/>
    <property type="project" value="InterPro"/>
</dbReference>
<dbReference type="InterPro" id="IPR029044">
    <property type="entry name" value="Nucleotide-diphossugar_trans"/>
</dbReference>
<evidence type="ECO:0000256" key="5">
    <source>
        <dbReference type="ARBA" id="ARBA00022801"/>
    </source>
</evidence>
<protein>
    <recommendedName>
        <fullName evidence="7">D,D-heptose 1,7-bisphosphate phosphatase</fullName>
    </recommendedName>
</protein>
<dbReference type="SUPFAM" id="SSF53448">
    <property type="entry name" value="Nucleotide-diphospho-sugar transferases"/>
    <property type="match status" value="1"/>
</dbReference>
<evidence type="ECO:0000259" key="9">
    <source>
        <dbReference type="Pfam" id="PF00535"/>
    </source>
</evidence>
<evidence type="ECO:0000256" key="8">
    <source>
        <dbReference type="SAM" id="MobiDB-lite"/>
    </source>
</evidence>
<dbReference type="PANTHER" id="PTHR42891">
    <property type="entry name" value="D-GLYCERO-BETA-D-MANNO-HEPTOSE-1,7-BISPHOSPHATE 7-PHOSPHATASE"/>
    <property type="match status" value="1"/>
</dbReference>
<feature type="region of interest" description="Disordered" evidence="8">
    <location>
        <begin position="504"/>
        <end position="532"/>
    </location>
</feature>
<dbReference type="GO" id="GO:0005737">
    <property type="term" value="C:cytoplasm"/>
    <property type="evidence" value="ECO:0007669"/>
    <property type="project" value="UniProtKB-SubCell"/>
</dbReference>
<evidence type="ECO:0000256" key="3">
    <source>
        <dbReference type="ARBA" id="ARBA00022490"/>
    </source>
</evidence>
<dbReference type="EMBL" id="JACCCZ010000001">
    <property type="protein sequence ID" value="NYG00216.1"/>
    <property type="molecule type" value="Genomic_DNA"/>
</dbReference>
<evidence type="ECO:0000256" key="2">
    <source>
        <dbReference type="ARBA" id="ARBA00005628"/>
    </source>
</evidence>
<proteinExistence type="inferred from homology"/>
<keyword evidence="11" id="KW-1185">Reference proteome</keyword>
<keyword evidence="5" id="KW-0378">Hydrolase</keyword>
<organism evidence="10 11">
    <name type="scientific">Pseudonocardia alni</name>
    <name type="common">Amycolata alni</name>
    <dbReference type="NCBI Taxonomy" id="33907"/>
    <lineage>
        <taxon>Bacteria</taxon>
        <taxon>Bacillati</taxon>
        <taxon>Actinomycetota</taxon>
        <taxon>Actinomycetes</taxon>
        <taxon>Pseudonocardiales</taxon>
        <taxon>Pseudonocardiaceae</taxon>
        <taxon>Pseudonocardia</taxon>
    </lineage>
</organism>
<dbReference type="GO" id="GO:0016791">
    <property type="term" value="F:phosphatase activity"/>
    <property type="evidence" value="ECO:0007669"/>
    <property type="project" value="InterPro"/>
</dbReference>
<dbReference type="InterPro" id="IPR006439">
    <property type="entry name" value="HAD-SF_hydro_IA"/>
</dbReference>
<evidence type="ECO:0000313" key="11">
    <source>
        <dbReference type="Proteomes" id="UP000549695"/>
    </source>
</evidence>
<dbReference type="InterPro" id="IPR001173">
    <property type="entry name" value="Glyco_trans_2-like"/>
</dbReference>
<dbReference type="RefSeq" id="WP_179760079.1">
    <property type="nucleotide sequence ID" value="NZ_BAAAJZ010000011.1"/>
</dbReference>
<dbReference type="InterPro" id="IPR006543">
    <property type="entry name" value="Histidinol-phos"/>
</dbReference>
<dbReference type="InterPro" id="IPR004446">
    <property type="entry name" value="Heptose_bisP_phosphatase"/>
</dbReference>
<evidence type="ECO:0000256" key="6">
    <source>
        <dbReference type="ARBA" id="ARBA00023277"/>
    </source>
</evidence>
<dbReference type="PANTHER" id="PTHR42891:SF1">
    <property type="entry name" value="D-GLYCERO-BETA-D-MANNO-HEPTOSE-1,7-BISPHOSPHATE 7-PHOSPHATASE"/>
    <property type="match status" value="1"/>
</dbReference>
<dbReference type="InterPro" id="IPR023214">
    <property type="entry name" value="HAD_sf"/>
</dbReference>
<dbReference type="GO" id="GO:0046872">
    <property type="term" value="F:metal ion binding"/>
    <property type="evidence" value="ECO:0007669"/>
    <property type="project" value="UniProtKB-KW"/>
</dbReference>
<gene>
    <name evidence="10" type="ORF">HDA37_000501</name>
</gene>
<dbReference type="Pfam" id="PF13242">
    <property type="entry name" value="Hydrolase_like"/>
    <property type="match status" value="1"/>
</dbReference>
<comment type="similarity">
    <text evidence="2">Belongs to the GmhB family.</text>
</comment>
<keyword evidence="3" id="KW-0963">Cytoplasm</keyword>
<dbReference type="Proteomes" id="UP000549695">
    <property type="component" value="Unassembled WGS sequence"/>
</dbReference>
<dbReference type="NCBIfam" id="TIGR01656">
    <property type="entry name" value="Histidinol-ppas"/>
    <property type="match status" value="1"/>
</dbReference>
<dbReference type="InterPro" id="IPR006549">
    <property type="entry name" value="HAD-SF_hydro_IIIA"/>
</dbReference>
<accession>A0A852W2M9</accession>
<evidence type="ECO:0000256" key="4">
    <source>
        <dbReference type="ARBA" id="ARBA00022723"/>
    </source>
</evidence>
<reference evidence="10 11" key="1">
    <citation type="submission" date="2020-07" db="EMBL/GenBank/DDBJ databases">
        <title>Sequencing the genomes of 1000 actinobacteria strains.</title>
        <authorList>
            <person name="Klenk H.-P."/>
        </authorList>
    </citation>
    <scope>NUCLEOTIDE SEQUENCE [LARGE SCALE GENOMIC DNA]</scope>
    <source>
        <strain evidence="10 11">DSM 44749</strain>
    </source>
</reference>
<sequence>MTADGATRAAVTAVVPTTGRATLARVLDDVRSPAPAGAEIAEVVVVDDRPAHSRHTALPGVHTGGDGPPVRVLCTGGRGPAAARNAGWRAAAPGWIAFVDDDVVPGRGWAAALAADLARADDGVAAVQARIAVPQPAHRRPTDLERGTAGLAGARWITADMAYRTAVLAEVGGFDEGFPRAYREDADLALRVLAAGHRIVDGDRITTHPVRAAGLLASVRAQAGNADDARMLRKHGPGWRAITGTGAGRLRTHLLTTAAAVTAVGAAVAGHRTTAALAAGAWAAATGVFAARRIAPGPRTRGEMATMALTSVLIPPVAVWHRAAGELRARRLPAAVLFDRDDTLVHDVPFNDDPERVVPVEGAAEALDRLRAAGIATGVVTNQSGVARGLIAPEALAAVNARIERLLGPFGTWQVCPHDDADECACRKPAPGMILAAARALRVRPRDCVVVGDTGADMAAARAAGARALLVPTERTRPEEVARAGRRVARDLVAAVDRVLGLRPRAPDRPARTTHAPSAAAGEGRAALGVAP</sequence>
<evidence type="ECO:0000256" key="1">
    <source>
        <dbReference type="ARBA" id="ARBA00004496"/>
    </source>
</evidence>
<name>A0A852W2M9_PSEA5</name>
<dbReference type="Pfam" id="PF00535">
    <property type="entry name" value="Glycos_transf_2"/>
    <property type="match status" value="1"/>
</dbReference>
<feature type="compositionally biased region" description="Low complexity" evidence="8">
    <location>
        <begin position="513"/>
        <end position="532"/>
    </location>
</feature>
<keyword evidence="6" id="KW-0119">Carbohydrate metabolism</keyword>